<dbReference type="PANTHER" id="PTHR35792:SF2">
    <property type="entry name" value="GENERAL STRESS PROTEIN"/>
    <property type="match status" value="1"/>
</dbReference>
<dbReference type="InterPro" id="IPR024623">
    <property type="entry name" value="YtxH"/>
</dbReference>
<keyword evidence="1" id="KW-0472">Membrane</keyword>
<keyword evidence="3" id="KW-1185">Reference proteome</keyword>
<dbReference type="InterPro" id="IPR052928">
    <property type="entry name" value="Desiccation-related_membrane"/>
</dbReference>
<dbReference type="Proteomes" id="UP000310017">
    <property type="component" value="Chromosome"/>
</dbReference>
<dbReference type="OrthoDB" id="598035at2"/>
<dbReference type="KEGG" id="asag:FGM00_18335"/>
<evidence type="ECO:0000256" key="1">
    <source>
        <dbReference type="SAM" id="Phobius"/>
    </source>
</evidence>
<reference evidence="2 3" key="1">
    <citation type="submission" date="2019-05" db="EMBL/GenBank/DDBJ databases">
        <title>Genome sequencing of F202Z8.</title>
        <authorList>
            <person name="Kwon Y.M."/>
        </authorList>
    </citation>
    <scope>NUCLEOTIDE SEQUENCE [LARGE SCALE GENOMIC DNA]</scope>
    <source>
        <strain evidence="2 3">F202Z8</strain>
    </source>
</reference>
<evidence type="ECO:0000313" key="2">
    <source>
        <dbReference type="EMBL" id="QCX01977.1"/>
    </source>
</evidence>
<feature type="transmembrane region" description="Helical" evidence="1">
    <location>
        <begin position="6"/>
        <end position="26"/>
    </location>
</feature>
<dbReference type="EMBL" id="CP040710">
    <property type="protein sequence ID" value="QCX01977.1"/>
    <property type="molecule type" value="Genomic_DNA"/>
</dbReference>
<dbReference type="PANTHER" id="PTHR35792">
    <property type="entry name" value="GENERAL STRESS PROTEIN"/>
    <property type="match status" value="1"/>
</dbReference>
<dbReference type="Pfam" id="PF12732">
    <property type="entry name" value="YtxH"/>
    <property type="match status" value="1"/>
</dbReference>
<keyword evidence="1" id="KW-1133">Transmembrane helix</keyword>
<organism evidence="2 3">
    <name type="scientific">Aggregatimonas sangjinii</name>
    <dbReference type="NCBI Taxonomy" id="2583587"/>
    <lineage>
        <taxon>Bacteria</taxon>
        <taxon>Pseudomonadati</taxon>
        <taxon>Bacteroidota</taxon>
        <taxon>Flavobacteriia</taxon>
        <taxon>Flavobacteriales</taxon>
        <taxon>Flavobacteriaceae</taxon>
        <taxon>Aggregatimonas</taxon>
    </lineage>
</organism>
<sequence>MSNNENTLLGVIIGSAIGATLGILFAPEKGEITRKRIAEQAANTRDQLQEGAYELRDKMADQISAKSETLETKVNSIMSDVSYKTEDVITTLESKLAELKAKNKKLQQNKA</sequence>
<gene>
    <name evidence="2" type="ORF">FGM00_18335</name>
</gene>
<keyword evidence="1" id="KW-0812">Transmembrane</keyword>
<dbReference type="Gene3D" id="1.20.120.20">
    <property type="entry name" value="Apolipoprotein"/>
    <property type="match status" value="1"/>
</dbReference>
<dbReference type="AlphaFoldDB" id="A0A5B7STV2"/>
<name>A0A5B7STV2_9FLAO</name>
<protein>
    <submittedName>
        <fullName evidence="2">YtxH domain-containing protein</fullName>
    </submittedName>
</protein>
<proteinExistence type="predicted"/>
<evidence type="ECO:0000313" key="3">
    <source>
        <dbReference type="Proteomes" id="UP000310017"/>
    </source>
</evidence>
<dbReference type="RefSeq" id="WP_138854314.1">
    <property type="nucleotide sequence ID" value="NZ_CP040710.1"/>
</dbReference>
<accession>A0A5B7STV2</accession>